<gene>
    <name evidence="3" type="ORF">LCGC14_3003230</name>
</gene>
<evidence type="ECO:0000256" key="1">
    <source>
        <dbReference type="ARBA" id="ARBA00022612"/>
    </source>
</evidence>
<comment type="caution">
    <text evidence="3">The sequence shown here is derived from an EMBL/GenBank/DDBJ whole genome shotgun (WGS) entry which is preliminary data.</text>
</comment>
<dbReference type="Pfam" id="PF17289">
    <property type="entry name" value="Terminase_6C"/>
    <property type="match status" value="1"/>
</dbReference>
<accession>A0A0F8X0V6</accession>
<proteinExistence type="predicted"/>
<keyword evidence="1" id="KW-1188">Viral release from host cell</keyword>
<feature type="domain" description="Terminase large subunit gp17-like C-terminal" evidence="2">
    <location>
        <begin position="188"/>
        <end position="335"/>
    </location>
</feature>
<dbReference type="InterPro" id="IPR006517">
    <property type="entry name" value="Phage_terminase_lsu-like_C"/>
</dbReference>
<organism evidence="3">
    <name type="scientific">marine sediment metagenome</name>
    <dbReference type="NCBI Taxonomy" id="412755"/>
    <lineage>
        <taxon>unclassified sequences</taxon>
        <taxon>metagenomes</taxon>
        <taxon>ecological metagenomes</taxon>
    </lineage>
</organism>
<dbReference type="AlphaFoldDB" id="A0A0F8X0V6"/>
<sequence length="364" mass="39969">NTQLNPNVLLANKFDTVLGGGVVAAGVAGPITGRGADVLLIDDYFKNHKEAASLTIRNDVHNWFLATALPRLEPGGSIIIIATRWHVDDLIGRLLAADTNNTWTHYKMSAICEDPENDIMGRTEGEALWPERFSVEDLMATKEIQGKYYWEALYQQNPLPPGAGLIENGQLVAIDIIPHSARLKKVRWWDLAASGERGDWLVGGLSSIDKDSGLTYIEDIIRVQVEAAAAETIIKGTAVSDGKGIQIVIEQEPGASGKMLIDHYQRIVLKGWSVKGERPSGPKFVRAQPLFAAIQAGHVRILRAPWNKEYIEELKMFPEGDYDDQVDVTSGAFNYLWEGKPKGAVWGRDISGTLPSGVPLIIPK</sequence>
<feature type="non-terminal residue" evidence="3">
    <location>
        <position position="364"/>
    </location>
</feature>
<reference evidence="3" key="1">
    <citation type="journal article" date="2015" name="Nature">
        <title>Complex archaea that bridge the gap between prokaryotes and eukaryotes.</title>
        <authorList>
            <person name="Spang A."/>
            <person name="Saw J.H."/>
            <person name="Jorgensen S.L."/>
            <person name="Zaremba-Niedzwiedzka K."/>
            <person name="Martijn J."/>
            <person name="Lind A.E."/>
            <person name="van Eijk R."/>
            <person name="Schleper C."/>
            <person name="Guy L."/>
            <person name="Ettema T.J."/>
        </authorList>
    </citation>
    <scope>NUCLEOTIDE SEQUENCE</scope>
</reference>
<name>A0A0F8X0V6_9ZZZZ</name>
<dbReference type="EMBL" id="LAZR01061939">
    <property type="protein sequence ID" value="KKK62548.1"/>
    <property type="molecule type" value="Genomic_DNA"/>
</dbReference>
<feature type="non-terminal residue" evidence="3">
    <location>
        <position position="1"/>
    </location>
</feature>
<dbReference type="InterPro" id="IPR035421">
    <property type="entry name" value="Terminase_6C"/>
</dbReference>
<evidence type="ECO:0000313" key="3">
    <source>
        <dbReference type="EMBL" id="KKK62548.1"/>
    </source>
</evidence>
<protein>
    <recommendedName>
        <fullName evidence="2">Terminase large subunit gp17-like C-terminal domain-containing protein</fullName>
    </recommendedName>
</protein>
<evidence type="ECO:0000259" key="2">
    <source>
        <dbReference type="Pfam" id="PF17289"/>
    </source>
</evidence>
<dbReference type="NCBIfam" id="TIGR01630">
    <property type="entry name" value="psiM2_ORF9"/>
    <property type="match status" value="1"/>
</dbReference>